<dbReference type="InterPro" id="IPR051536">
    <property type="entry name" value="UDG_Type-4/5"/>
</dbReference>
<evidence type="ECO:0000313" key="9">
    <source>
        <dbReference type="EMBL" id="KRM53526.1"/>
    </source>
</evidence>
<dbReference type="PATRIC" id="fig|1423820.4.peg.439"/>
<organism evidence="9 10">
    <name type="scientific">Ligilactobacillus araffinosus DSM 20653</name>
    <dbReference type="NCBI Taxonomy" id="1423820"/>
    <lineage>
        <taxon>Bacteria</taxon>
        <taxon>Bacillati</taxon>
        <taxon>Bacillota</taxon>
        <taxon>Bacilli</taxon>
        <taxon>Lactobacillales</taxon>
        <taxon>Lactobacillaceae</taxon>
        <taxon>Ligilactobacillus</taxon>
    </lineage>
</organism>
<protein>
    <submittedName>
        <fullName evidence="9">Uracil-dna glycosylase, family 4</fullName>
    </submittedName>
</protein>
<dbReference type="AlphaFoldDB" id="A0A0R1ZPS3"/>
<dbReference type="GO" id="GO:0097506">
    <property type="term" value="F:deaminated base DNA N-glycosylase activity"/>
    <property type="evidence" value="ECO:0007669"/>
    <property type="project" value="UniProtKB-ARBA"/>
</dbReference>
<dbReference type="Pfam" id="PF03167">
    <property type="entry name" value="UDG"/>
    <property type="match status" value="1"/>
</dbReference>
<dbReference type="SMART" id="SM00986">
    <property type="entry name" value="UDG"/>
    <property type="match status" value="1"/>
</dbReference>
<evidence type="ECO:0000256" key="4">
    <source>
        <dbReference type="ARBA" id="ARBA00022801"/>
    </source>
</evidence>
<evidence type="ECO:0000256" key="5">
    <source>
        <dbReference type="ARBA" id="ARBA00023004"/>
    </source>
</evidence>
<dbReference type="STRING" id="1423820.FC64_GL000438"/>
<dbReference type="RefSeq" id="WP_057906031.1">
    <property type="nucleotide sequence ID" value="NZ_AYYZ01000002.1"/>
</dbReference>
<comment type="caution">
    <text evidence="9">The sequence shown here is derived from an EMBL/GenBank/DDBJ whole genome shotgun (WGS) entry which is preliminary data.</text>
</comment>
<name>A0A0R1ZPS3_9LACO</name>
<dbReference type="PANTHER" id="PTHR33693">
    <property type="entry name" value="TYPE-5 URACIL-DNA GLYCOSYLASE"/>
    <property type="match status" value="1"/>
</dbReference>
<evidence type="ECO:0000259" key="8">
    <source>
        <dbReference type="SMART" id="SM00986"/>
    </source>
</evidence>
<dbReference type="PANTHER" id="PTHR33693:SF1">
    <property type="entry name" value="TYPE-4 URACIL-DNA GLYCOSYLASE"/>
    <property type="match status" value="1"/>
</dbReference>
<keyword evidence="1" id="KW-0004">4Fe-4S</keyword>
<dbReference type="GO" id="GO:0051539">
    <property type="term" value="F:4 iron, 4 sulfur cluster binding"/>
    <property type="evidence" value="ECO:0007669"/>
    <property type="project" value="UniProtKB-KW"/>
</dbReference>
<dbReference type="GO" id="GO:0006281">
    <property type="term" value="P:DNA repair"/>
    <property type="evidence" value="ECO:0007669"/>
    <property type="project" value="UniProtKB-KW"/>
</dbReference>
<dbReference type="CDD" id="cd10030">
    <property type="entry name" value="UDG-F4_TTUDGA_SPO1dp_like"/>
    <property type="match status" value="1"/>
</dbReference>
<feature type="domain" description="Uracil-DNA glycosylase-like" evidence="8">
    <location>
        <begin position="25"/>
        <end position="204"/>
    </location>
</feature>
<dbReference type="SMART" id="SM00987">
    <property type="entry name" value="UreE_C"/>
    <property type="match status" value="1"/>
</dbReference>
<dbReference type="Gene3D" id="3.40.470.10">
    <property type="entry name" value="Uracil-DNA glycosylase-like domain"/>
    <property type="match status" value="1"/>
</dbReference>
<keyword evidence="5" id="KW-0408">Iron</keyword>
<keyword evidence="3" id="KW-0227">DNA damage</keyword>
<dbReference type="SUPFAM" id="SSF52141">
    <property type="entry name" value="Uracil-DNA glycosylase-like"/>
    <property type="match status" value="1"/>
</dbReference>
<dbReference type="InterPro" id="IPR005122">
    <property type="entry name" value="Uracil-DNA_glycosylase-like"/>
</dbReference>
<dbReference type="EMBL" id="AYYZ01000002">
    <property type="protein sequence ID" value="KRM53526.1"/>
    <property type="molecule type" value="Genomic_DNA"/>
</dbReference>
<accession>A0A0R1ZPS3</accession>
<dbReference type="Proteomes" id="UP000051291">
    <property type="component" value="Unassembled WGS sequence"/>
</dbReference>
<keyword evidence="10" id="KW-1185">Reference proteome</keyword>
<keyword evidence="6" id="KW-0411">Iron-sulfur</keyword>
<evidence type="ECO:0000256" key="2">
    <source>
        <dbReference type="ARBA" id="ARBA00022723"/>
    </source>
</evidence>
<keyword evidence="2" id="KW-0479">Metal-binding</keyword>
<evidence type="ECO:0000313" key="10">
    <source>
        <dbReference type="Proteomes" id="UP000051291"/>
    </source>
</evidence>
<evidence type="ECO:0000256" key="3">
    <source>
        <dbReference type="ARBA" id="ARBA00022763"/>
    </source>
</evidence>
<sequence length="220" mass="24746">MKYPEELVERVKQRAAGYRLEGFLSGQGKINPPLMIVGEAPGRKEITAHIPFSGQSGQELMKSLAITGLKRDDVYITSVVRSRPYSIKKVKNKKTGEIETRTPNRTPTKKEVLAYAPLFDWELEQVNPEVIVTVGNTSLQRILGPKFSVGIHHGQVFCQQIQQLNATGDGYVLSDREYTVISTFHPAAVFYNRKLAPEIEKDWHLIDQVLKERQSAANQG</sequence>
<dbReference type="GO" id="GO:0046872">
    <property type="term" value="F:metal ion binding"/>
    <property type="evidence" value="ECO:0007669"/>
    <property type="project" value="UniProtKB-KW"/>
</dbReference>
<gene>
    <name evidence="9" type="ORF">FC64_GL000438</name>
</gene>
<reference evidence="9 10" key="1">
    <citation type="journal article" date="2015" name="Genome Announc.">
        <title>Expanding the biotechnology potential of lactobacilli through comparative genomics of 213 strains and associated genera.</title>
        <authorList>
            <person name="Sun Z."/>
            <person name="Harris H.M."/>
            <person name="McCann A."/>
            <person name="Guo C."/>
            <person name="Argimon S."/>
            <person name="Zhang W."/>
            <person name="Yang X."/>
            <person name="Jeffery I.B."/>
            <person name="Cooney J.C."/>
            <person name="Kagawa T.F."/>
            <person name="Liu W."/>
            <person name="Song Y."/>
            <person name="Salvetti E."/>
            <person name="Wrobel A."/>
            <person name="Rasinkangas P."/>
            <person name="Parkhill J."/>
            <person name="Rea M.C."/>
            <person name="O'Sullivan O."/>
            <person name="Ritari J."/>
            <person name="Douillard F.P."/>
            <person name="Paul Ross R."/>
            <person name="Yang R."/>
            <person name="Briner A.E."/>
            <person name="Felis G.E."/>
            <person name="de Vos W.M."/>
            <person name="Barrangou R."/>
            <person name="Klaenhammer T.R."/>
            <person name="Caufield P.W."/>
            <person name="Cui Y."/>
            <person name="Zhang H."/>
            <person name="O'Toole P.W."/>
        </authorList>
    </citation>
    <scope>NUCLEOTIDE SEQUENCE [LARGE SCALE GENOMIC DNA]</scope>
    <source>
        <strain evidence="9 10">DSM 20653</strain>
    </source>
</reference>
<evidence type="ECO:0000256" key="6">
    <source>
        <dbReference type="ARBA" id="ARBA00023014"/>
    </source>
</evidence>
<evidence type="ECO:0000256" key="7">
    <source>
        <dbReference type="ARBA" id="ARBA00023204"/>
    </source>
</evidence>
<keyword evidence="7" id="KW-0234">DNA repair</keyword>
<dbReference type="InterPro" id="IPR036895">
    <property type="entry name" value="Uracil-DNA_glycosylase-like_sf"/>
</dbReference>
<keyword evidence="4" id="KW-0378">Hydrolase</keyword>
<proteinExistence type="predicted"/>
<evidence type="ECO:0000256" key="1">
    <source>
        <dbReference type="ARBA" id="ARBA00022485"/>
    </source>
</evidence>